<dbReference type="GO" id="GO:0005886">
    <property type="term" value="C:plasma membrane"/>
    <property type="evidence" value="ECO:0007669"/>
    <property type="project" value="UniProtKB-SubCell"/>
</dbReference>
<dbReference type="GO" id="GO:0005044">
    <property type="term" value="F:scavenger receptor activity"/>
    <property type="evidence" value="ECO:0007669"/>
    <property type="project" value="TreeGrafter"/>
</dbReference>
<evidence type="ECO:0000256" key="8">
    <source>
        <dbReference type="ARBA" id="ARBA00023136"/>
    </source>
</evidence>
<proteinExistence type="inferred from homology"/>
<dbReference type="PROSITE" id="PS00128">
    <property type="entry name" value="GLYCOSYL_HYDROL_F22_1"/>
    <property type="match status" value="1"/>
</dbReference>
<evidence type="ECO:0000256" key="7">
    <source>
        <dbReference type="ARBA" id="ARBA00022989"/>
    </source>
</evidence>
<gene>
    <name evidence="15" type="ORF">QE152_g12581</name>
</gene>
<keyword evidence="11" id="KW-0325">Glycoprotein</keyword>
<evidence type="ECO:0000256" key="10">
    <source>
        <dbReference type="ARBA" id="ARBA00023170"/>
    </source>
</evidence>
<evidence type="ECO:0000256" key="3">
    <source>
        <dbReference type="ARBA" id="ARBA00022475"/>
    </source>
</evidence>
<dbReference type="PRINTS" id="PR01609">
    <property type="entry name" value="CD36FAMILY"/>
</dbReference>
<dbReference type="Gene3D" id="1.10.530.10">
    <property type="match status" value="1"/>
</dbReference>
<organism evidence="15 16">
    <name type="scientific">Popillia japonica</name>
    <name type="common">Japanese beetle</name>
    <dbReference type="NCBI Taxonomy" id="7064"/>
    <lineage>
        <taxon>Eukaryota</taxon>
        <taxon>Metazoa</taxon>
        <taxon>Ecdysozoa</taxon>
        <taxon>Arthropoda</taxon>
        <taxon>Hexapoda</taxon>
        <taxon>Insecta</taxon>
        <taxon>Pterygota</taxon>
        <taxon>Neoptera</taxon>
        <taxon>Endopterygota</taxon>
        <taxon>Coleoptera</taxon>
        <taxon>Polyphaga</taxon>
        <taxon>Scarabaeiformia</taxon>
        <taxon>Scarabaeidae</taxon>
        <taxon>Rutelinae</taxon>
        <taxon>Popillia</taxon>
    </lineage>
</organism>
<name>A0AAW1LRF2_POPJA</name>
<keyword evidence="16" id="KW-1185">Reference proteome</keyword>
<evidence type="ECO:0000256" key="2">
    <source>
        <dbReference type="ARBA" id="ARBA00010532"/>
    </source>
</evidence>
<comment type="subcellular location">
    <subcellularLocation>
        <location evidence="1">Cell membrane</location>
    </subcellularLocation>
</comment>
<reference evidence="15 16" key="1">
    <citation type="journal article" date="2024" name="BMC Genomics">
        <title>De novo assembly and annotation of Popillia japonica's genome with initial clues to its potential as an invasive pest.</title>
        <authorList>
            <person name="Cucini C."/>
            <person name="Boschi S."/>
            <person name="Funari R."/>
            <person name="Cardaioli E."/>
            <person name="Iannotti N."/>
            <person name="Marturano G."/>
            <person name="Paoli F."/>
            <person name="Bruttini M."/>
            <person name="Carapelli A."/>
            <person name="Frati F."/>
            <person name="Nardi F."/>
        </authorList>
    </citation>
    <scope>NUCLEOTIDE SEQUENCE [LARGE SCALE GENOMIC DNA]</scope>
    <source>
        <strain evidence="15">DMR45628</strain>
    </source>
</reference>
<dbReference type="PANTHER" id="PTHR11923:SF109">
    <property type="entry name" value="SENSORY NEURON MEMBRANE PROTEIN 2"/>
    <property type="match status" value="1"/>
</dbReference>
<accession>A0AAW1LRF2</accession>
<dbReference type="EMBL" id="JASPKY010000115">
    <property type="protein sequence ID" value="KAK9736316.1"/>
    <property type="molecule type" value="Genomic_DNA"/>
</dbReference>
<evidence type="ECO:0000256" key="13">
    <source>
        <dbReference type="SAM" id="Phobius"/>
    </source>
</evidence>
<protein>
    <recommendedName>
        <fullName evidence="12">Sensory neuron membrane protein 2</fullName>
    </recommendedName>
</protein>
<keyword evidence="3" id="KW-1003">Cell membrane</keyword>
<dbReference type="InterPro" id="IPR001916">
    <property type="entry name" value="Glyco_hydro_22"/>
</dbReference>
<dbReference type="PROSITE" id="PS51348">
    <property type="entry name" value="GLYCOSYL_HYDROL_F22_2"/>
    <property type="match status" value="1"/>
</dbReference>
<evidence type="ECO:0000256" key="1">
    <source>
        <dbReference type="ARBA" id="ARBA00004236"/>
    </source>
</evidence>
<comment type="caution">
    <text evidence="15">The sequence shown here is derived from an EMBL/GenBank/DDBJ whole genome shotgun (WGS) entry which is preliminary data.</text>
</comment>
<dbReference type="Proteomes" id="UP001458880">
    <property type="component" value="Unassembled WGS sequence"/>
</dbReference>
<sequence>MCKCIVVSTIFALLGIAVLVLGFVLGFAVFDILIDDHIIVTTRLKVGTEQYNRWREPEQPNSFKIYFFQITNSQEVTNGARPNVQEVGPYVYRQYRTRSNVHFNETEDSLGYTRLSKFIFDTEASGNLTADDEITVLNVALQATLQMFEMQENVDTFNSNWRAAFSIDNNNLSPLFHTTTVRKYLFDGYEFCMDPATQEFCNNVMTYFAHSKMFRPTENGIAFSFFDYRNETEGNFEIFAGMNQISNLGRVRRWNNKQTMGVWISGSDCDELRGTDSSIFPPFNQNNSTFDVFYSDICRIFNMVYDEEITYKGVDAVRYTIDIPALSSFAPDRWCHCVNTTKDLNGESTCLPNGFEDMFNCLGIHLVLSYPHLMLSDNTYAETVQGLQPSKMLHNSSIILEPELGISLTTAKRMQFNMFIRPNAEATANVEPSVVPILWFEEIMTISEDLIDDTINSFLNWTLALEIITWVLVGVGAAILIIIITENFQLSTLALSDNEDNSTPLSFCHIHALQSVCIPEKQEYKPTAKMKLTFFLLLLITALCTCKIFNNCDLAKQLDKYGVPRKDIPIWVCIANKESSLNSNLYNPEYGTYGLFQVSQEYWCSPKGKKCNVKCKNLLDDNLADDIKCVKKIFATTKSETGNGFKAWNTYSECKNSAKNYVKRCKY</sequence>
<evidence type="ECO:0000256" key="5">
    <source>
        <dbReference type="ARBA" id="ARBA00022692"/>
    </source>
</evidence>
<dbReference type="SUPFAM" id="SSF53955">
    <property type="entry name" value="Lysozyme-like"/>
    <property type="match status" value="1"/>
</dbReference>
<dbReference type="Pfam" id="PF01130">
    <property type="entry name" value="CD36"/>
    <property type="match status" value="1"/>
</dbReference>
<keyword evidence="9" id="KW-1015">Disulfide bond</keyword>
<dbReference type="AlphaFoldDB" id="A0AAW1LRF2"/>
<dbReference type="InterPro" id="IPR023346">
    <property type="entry name" value="Lysozyme-like_dom_sf"/>
</dbReference>
<feature type="transmembrane region" description="Helical" evidence="13">
    <location>
        <begin position="458"/>
        <end position="484"/>
    </location>
</feature>
<dbReference type="InterPro" id="IPR002159">
    <property type="entry name" value="CD36_fam"/>
</dbReference>
<keyword evidence="10" id="KW-0675">Receptor</keyword>
<dbReference type="PANTHER" id="PTHR11923">
    <property type="entry name" value="SCAVENGER RECEPTOR CLASS B TYPE-1 SR-B1"/>
    <property type="match status" value="1"/>
</dbReference>
<evidence type="ECO:0000256" key="12">
    <source>
        <dbReference type="ARBA" id="ARBA00040645"/>
    </source>
</evidence>
<evidence type="ECO:0000256" key="9">
    <source>
        <dbReference type="ARBA" id="ARBA00023157"/>
    </source>
</evidence>
<feature type="domain" description="Glycosyl hydrolases family 22 (GH22)" evidence="14">
    <location>
        <begin position="611"/>
        <end position="629"/>
    </location>
</feature>
<evidence type="ECO:0000256" key="6">
    <source>
        <dbReference type="ARBA" id="ARBA00022725"/>
    </source>
</evidence>
<evidence type="ECO:0000313" key="15">
    <source>
        <dbReference type="EMBL" id="KAK9736316.1"/>
    </source>
</evidence>
<keyword evidence="6" id="KW-0552">Olfaction</keyword>
<keyword evidence="7 13" id="KW-1133">Transmembrane helix</keyword>
<evidence type="ECO:0000256" key="11">
    <source>
        <dbReference type="ARBA" id="ARBA00023180"/>
    </source>
</evidence>
<keyword evidence="5 13" id="KW-0812">Transmembrane</keyword>
<evidence type="ECO:0000313" key="16">
    <source>
        <dbReference type="Proteomes" id="UP001458880"/>
    </source>
</evidence>
<dbReference type="InterPro" id="IPR019799">
    <property type="entry name" value="Glyco_hydro_22_CS"/>
</dbReference>
<evidence type="ECO:0000256" key="4">
    <source>
        <dbReference type="ARBA" id="ARBA00022606"/>
    </source>
</evidence>
<dbReference type="Pfam" id="PF00062">
    <property type="entry name" value="Lys"/>
    <property type="match status" value="1"/>
</dbReference>
<keyword evidence="8 13" id="KW-0472">Membrane</keyword>
<comment type="similarity">
    <text evidence="2">Belongs to the CD36 family.</text>
</comment>
<dbReference type="CDD" id="cd16899">
    <property type="entry name" value="LYZ_C_invert"/>
    <property type="match status" value="1"/>
</dbReference>
<dbReference type="SMART" id="SM00263">
    <property type="entry name" value="LYZ1"/>
    <property type="match status" value="1"/>
</dbReference>
<dbReference type="GO" id="GO:0007608">
    <property type="term" value="P:sensory perception of smell"/>
    <property type="evidence" value="ECO:0007669"/>
    <property type="project" value="UniProtKB-KW"/>
</dbReference>
<dbReference type="GO" id="GO:0005737">
    <property type="term" value="C:cytoplasm"/>
    <property type="evidence" value="ECO:0007669"/>
    <property type="project" value="TreeGrafter"/>
</dbReference>
<evidence type="ECO:0000259" key="14">
    <source>
        <dbReference type="PROSITE" id="PS00128"/>
    </source>
</evidence>
<keyword evidence="4" id="KW-0716">Sensory transduction</keyword>